<dbReference type="InterPro" id="IPR001451">
    <property type="entry name" value="Hexapep"/>
</dbReference>
<dbReference type="EMBL" id="FXTB01000002">
    <property type="protein sequence ID" value="SMO50650.1"/>
    <property type="molecule type" value="Genomic_DNA"/>
</dbReference>
<dbReference type="InterPro" id="IPR045304">
    <property type="entry name" value="LbH_SAT"/>
</dbReference>
<comment type="similarity">
    <text evidence="1">Belongs to the transferase hexapeptide repeat family.</text>
</comment>
<dbReference type="Pfam" id="PF00132">
    <property type="entry name" value="Hexapep"/>
    <property type="match status" value="1"/>
</dbReference>
<sequence length="190" mass="21133">MRTAKEFLNVALNAIRCIPHVIIFMSLKNKSRIKADIESSLKNLNKDYKTYFGLLYLLSFSRGFRSLFYYRTRPYSFFLPFICPGQSNLYIQTKQIGEGMKIMHGFATAIGAESIGNNCTIYQQVTIGGTDAGAPTIKDNVTIYAGAVIFGKITIGNDVTIGANATVYTNVPDNSSVLPGTSKVFRWKKR</sequence>
<dbReference type="AlphaFoldDB" id="A0A521BW37"/>
<dbReference type="InterPro" id="IPR011004">
    <property type="entry name" value="Trimer_LpxA-like_sf"/>
</dbReference>
<dbReference type="Proteomes" id="UP000319040">
    <property type="component" value="Unassembled WGS sequence"/>
</dbReference>
<dbReference type="SUPFAM" id="SSF51161">
    <property type="entry name" value="Trimeric LpxA-like enzymes"/>
    <property type="match status" value="1"/>
</dbReference>
<dbReference type="RefSeq" id="WP_142532385.1">
    <property type="nucleotide sequence ID" value="NZ_FXTB01000002.1"/>
</dbReference>
<protein>
    <submittedName>
        <fullName evidence="4">Serine O-acetyltransferase</fullName>
    </submittedName>
</protein>
<dbReference type="Gene3D" id="2.160.10.10">
    <property type="entry name" value="Hexapeptide repeat proteins"/>
    <property type="match status" value="1"/>
</dbReference>
<gene>
    <name evidence="4" type="ORF">SAMN06265379_10264</name>
</gene>
<evidence type="ECO:0000313" key="4">
    <source>
        <dbReference type="EMBL" id="SMO50650.1"/>
    </source>
</evidence>
<evidence type="ECO:0000256" key="2">
    <source>
        <dbReference type="ARBA" id="ARBA00022679"/>
    </source>
</evidence>
<evidence type="ECO:0000313" key="5">
    <source>
        <dbReference type="Proteomes" id="UP000319040"/>
    </source>
</evidence>
<evidence type="ECO:0000256" key="1">
    <source>
        <dbReference type="ARBA" id="ARBA00007274"/>
    </source>
</evidence>
<dbReference type="OrthoDB" id="9814490at2"/>
<dbReference type="PANTHER" id="PTHR42811">
    <property type="entry name" value="SERINE ACETYLTRANSFERASE"/>
    <property type="match status" value="1"/>
</dbReference>
<keyword evidence="5" id="KW-1185">Reference proteome</keyword>
<name>A0A521BW37_SACCC</name>
<dbReference type="GO" id="GO:0016746">
    <property type="term" value="F:acyltransferase activity"/>
    <property type="evidence" value="ECO:0007669"/>
    <property type="project" value="UniProtKB-KW"/>
</dbReference>
<dbReference type="CDD" id="cd03354">
    <property type="entry name" value="LbH_SAT"/>
    <property type="match status" value="1"/>
</dbReference>
<evidence type="ECO:0000256" key="3">
    <source>
        <dbReference type="ARBA" id="ARBA00023315"/>
    </source>
</evidence>
<organism evidence="4 5">
    <name type="scientific">Saccharicrinis carchari</name>
    <dbReference type="NCBI Taxonomy" id="1168039"/>
    <lineage>
        <taxon>Bacteria</taxon>
        <taxon>Pseudomonadati</taxon>
        <taxon>Bacteroidota</taxon>
        <taxon>Bacteroidia</taxon>
        <taxon>Marinilabiliales</taxon>
        <taxon>Marinilabiliaceae</taxon>
        <taxon>Saccharicrinis</taxon>
    </lineage>
</organism>
<accession>A0A521BW37</accession>
<keyword evidence="2 4" id="KW-0808">Transferase</keyword>
<reference evidence="4 5" key="1">
    <citation type="submission" date="2017-05" db="EMBL/GenBank/DDBJ databases">
        <authorList>
            <person name="Varghese N."/>
            <person name="Submissions S."/>
        </authorList>
    </citation>
    <scope>NUCLEOTIDE SEQUENCE [LARGE SCALE GENOMIC DNA]</scope>
    <source>
        <strain evidence="4 5">DSM 27040</strain>
    </source>
</reference>
<proteinExistence type="inferred from homology"/>
<keyword evidence="3" id="KW-0012">Acyltransferase</keyword>